<name>A0ABY4HJ41_9FLAO</name>
<dbReference type="InterPro" id="IPR051045">
    <property type="entry name" value="TonB-dependent_transducer"/>
</dbReference>
<accession>A0ABY4HJ41</accession>
<dbReference type="Proteomes" id="UP000830454">
    <property type="component" value="Chromosome"/>
</dbReference>
<evidence type="ECO:0000256" key="5">
    <source>
        <dbReference type="ARBA" id="ARBA00022519"/>
    </source>
</evidence>
<dbReference type="PANTHER" id="PTHR33446:SF2">
    <property type="entry name" value="PROTEIN TONB"/>
    <property type="match status" value="1"/>
</dbReference>
<evidence type="ECO:0000256" key="3">
    <source>
        <dbReference type="ARBA" id="ARBA00022448"/>
    </source>
</evidence>
<keyword evidence="3" id="KW-0813">Transport</keyword>
<evidence type="ECO:0000256" key="8">
    <source>
        <dbReference type="ARBA" id="ARBA00022989"/>
    </source>
</evidence>
<evidence type="ECO:0000256" key="7">
    <source>
        <dbReference type="ARBA" id="ARBA00022927"/>
    </source>
</evidence>
<keyword evidence="8" id="KW-1133">Transmembrane helix</keyword>
<dbReference type="NCBIfam" id="TIGR01352">
    <property type="entry name" value="tonB_Cterm"/>
    <property type="match status" value="1"/>
</dbReference>
<evidence type="ECO:0000256" key="2">
    <source>
        <dbReference type="ARBA" id="ARBA00006555"/>
    </source>
</evidence>
<feature type="chain" id="PRO_5045621677" evidence="10">
    <location>
        <begin position="19"/>
        <end position="174"/>
    </location>
</feature>
<sequence length="174" mass="19863">MKSVFTFFALLLVLNSFSQTTNEPAIDRHNSEPVVVQPTVVEVSDFDEDLILPYAFIDKTPSFVNCKYTTETENKACFHEKLQEHIKKHLKYPKAAKQNKVEAKAIVQFEISKEGNITNLKTKIKATNQDFYTLFEEEAIRIISKLPKFIPGEQKGKIVAVKYASIITFSLTDK</sequence>
<organism evidence="12 13">
    <name type="scientific">Flavobacterium sediminilitoris</name>
    <dbReference type="NCBI Taxonomy" id="2024526"/>
    <lineage>
        <taxon>Bacteria</taxon>
        <taxon>Pseudomonadati</taxon>
        <taxon>Bacteroidota</taxon>
        <taxon>Flavobacteriia</taxon>
        <taxon>Flavobacteriales</taxon>
        <taxon>Flavobacteriaceae</taxon>
        <taxon>Flavobacterium</taxon>
    </lineage>
</organism>
<comment type="subcellular location">
    <subcellularLocation>
        <location evidence="1">Cell inner membrane</location>
        <topology evidence="1">Single-pass membrane protein</topology>
        <orientation evidence="1">Periplasmic side</orientation>
    </subcellularLocation>
</comment>
<keyword evidence="7" id="KW-0653">Protein transport</keyword>
<keyword evidence="9" id="KW-0472">Membrane</keyword>
<keyword evidence="6" id="KW-0812">Transmembrane</keyword>
<keyword evidence="10" id="KW-0732">Signal</keyword>
<dbReference type="InterPro" id="IPR037682">
    <property type="entry name" value="TonB_C"/>
</dbReference>
<evidence type="ECO:0000313" key="13">
    <source>
        <dbReference type="Proteomes" id="UP000830454"/>
    </source>
</evidence>
<dbReference type="RefSeq" id="WP_246915362.1">
    <property type="nucleotide sequence ID" value="NZ_CP090145.1"/>
</dbReference>
<dbReference type="SUPFAM" id="SSF74653">
    <property type="entry name" value="TolA/TonB C-terminal domain"/>
    <property type="match status" value="1"/>
</dbReference>
<protein>
    <submittedName>
        <fullName evidence="12">Energy transducer TonB</fullName>
    </submittedName>
</protein>
<proteinExistence type="inferred from homology"/>
<feature type="signal peptide" evidence="10">
    <location>
        <begin position="1"/>
        <end position="18"/>
    </location>
</feature>
<dbReference type="PANTHER" id="PTHR33446">
    <property type="entry name" value="PROTEIN TONB-RELATED"/>
    <property type="match status" value="1"/>
</dbReference>
<dbReference type="Pfam" id="PF03544">
    <property type="entry name" value="TonB_C"/>
    <property type="match status" value="1"/>
</dbReference>
<evidence type="ECO:0000256" key="10">
    <source>
        <dbReference type="SAM" id="SignalP"/>
    </source>
</evidence>
<feature type="domain" description="TonB C-terminal" evidence="11">
    <location>
        <begin position="77"/>
        <end position="174"/>
    </location>
</feature>
<evidence type="ECO:0000256" key="9">
    <source>
        <dbReference type="ARBA" id="ARBA00023136"/>
    </source>
</evidence>
<evidence type="ECO:0000256" key="1">
    <source>
        <dbReference type="ARBA" id="ARBA00004383"/>
    </source>
</evidence>
<dbReference type="PROSITE" id="PS52015">
    <property type="entry name" value="TONB_CTD"/>
    <property type="match status" value="1"/>
</dbReference>
<dbReference type="EMBL" id="CP090145">
    <property type="protein sequence ID" value="UOX32540.1"/>
    <property type="molecule type" value="Genomic_DNA"/>
</dbReference>
<evidence type="ECO:0000256" key="4">
    <source>
        <dbReference type="ARBA" id="ARBA00022475"/>
    </source>
</evidence>
<dbReference type="Gene3D" id="3.30.1150.10">
    <property type="match status" value="1"/>
</dbReference>
<evidence type="ECO:0000313" key="12">
    <source>
        <dbReference type="EMBL" id="UOX32540.1"/>
    </source>
</evidence>
<gene>
    <name evidence="12" type="ORF">LXD69_10800</name>
</gene>
<keyword evidence="13" id="KW-1185">Reference proteome</keyword>
<keyword evidence="4" id="KW-1003">Cell membrane</keyword>
<evidence type="ECO:0000256" key="6">
    <source>
        <dbReference type="ARBA" id="ARBA00022692"/>
    </source>
</evidence>
<reference evidence="12" key="2">
    <citation type="submission" date="2022-04" db="EMBL/GenBank/DDBJ databases">
        <title>Complete Genome Sequence of Flavobacterium sediminilitoris YSM-43, Isolated from a Tidal Sediment.</title>
        <authorList>
            <person name="Lee P.A."/>
        </authorList>
    </citation>
    <scope>NUCLEOTIDE SEQUENCE</scope>
    <source>
        <strain evidence="12">YSM-43</strain>
    </source>
</reference>
<comment type="similarity">
    <text evidence="2">Belongs to the TonB family.</text>
</comment>
<reference evidence="12" key="1">
    <citation type="submission" date="2021-12" db="EMBL/GenBank/DDBJ databases">
        <authorList>
            <person name="Cha I.-T."/>
            <person name="Lee K.-E."/>
            <person name="Park S.-J."/>
        </authorList>
    </citation>
    <scope>NUCLEOTIDE SEQUENCE</scope>
    <source>
        <strain evidence="12">YSM-43</strain>
    </source>
</reference>
<dbReference type="InterPro" id="IPR006260">
    <property type="entry name" value="TonB/TolA_C"/>
</dbReference>
<evidence type="ECO:0000259" key="11">
    <source>
        <dbReference type="PROSITE" id="PS52015"/>
    </source>
</evidence>
<keyword evidence="5" id="KW-0997">Cell inner membrane</keyword>